<keyword evidence="3 5" id="KW-1133">Transmembrane helix</keyword>
<dbReference type="InterPro" id="IPR032710">
    <property type="entry name" value="NTF2-like_dom_sf"/>
</dbReference>
<keyword evidence="4 5" id="KW-0472">Membrane</keyword>
<name>A0A4R0YKQ1_9GAMM</name>
<evidence type="ECO:0000256" key="1">
    <source>
        <dbReference type="ARBA" id="ARBA00004167"/>
    </source>
</evidence>
<evidence type="ECO:0000256" key="2">
    <source>
        <dbReference type="ARBA" id="ARBA00022692"/>
    </source>
</evidence>
<dbReference type="SUPFAM" id="SSF54427">
    <property type="entry name" value="NTF2-like"/>
    <property type="match status" value="1"/>
</dbReference>
<protein>
    <submittedName>
        <fullName evidence="7">Conjugal transfer protein TrbF</fullName>
    </submittedName>
</protein>
<keyword evidence="8" id="KW-1185">Reference proteome</keyword>
<evidence type="ECO:0000313" key="8">
    <source>
        <dbReference type="Proteomes" id="UP000291822"/>
    </source>
</evidence>
<comment type="subcellular location">
    <subcellularLocation>
        <location evidence="1">Membrane</location>
        <topology evidence="1">Single-pass membrane protein</topology>
    </subcellularLocation>
</comment>
<dbReference type="InterPro" id="IPR035658">
    <property type="entry name" value="TrbF"/>
</dbReference>
<proteinExistence type="predicted"/>
<dbReference type="Pfam" id="PF04335">
    <property type="entry name" value="VirB8"/>
    <property type="match status" value="1"/>
</dbReference>
<evidence type="ECO:0000256" key="4">
    <source>
        <dbReference type="ARBA" id="ARBA00023136"/>
    </source>
</evidence>
<evidence type="ECO:0000259" key="6">
    <source>
        <dbReference type="Pfam" id="PF04335"/>
    </source>
</evidence>
<dbReference type="AlphaFoldDB" id="A0A4R0YKQ1"/>
<dbReference type="Gene3D" id="3.10.450.230">
    <property type="entry name" value="VirB8 protein"/>
    <property type="match status" value="1"/>
</dbReference>
<accession>A0A4R0YKQ1</accession>
<evidence type="ECO:0000256" key="5">
    <source>
        <dbReference type="SAM" id="Phobius"/>
    </source>
</evidence>
<dbReference type="GO" id="GO:0016020">
    <property type="term" value="C:membrane"/>
    <property type="evidence" value="ECO:0007669"/>
    <property type="project" value="UniProtKB-SubCell"/>
</dbReference>
<evidence type="ECO:0000256" key="3">
    <source>
        <dbReference type="ARBA" id="ARBA00022989"/>
    </source>
</evidence>
<dbReference type="RefSeq" id="WP_131152059.1">
    <property type="nucleotide sequence ID" value="NZ_SJTG01000004.1"/>
</dbReference>
<feature type="domain" description="Bacterial virulence protein VirB8" evidence="6">
    <location>
        <begin position="28"/>
        <end position="241"/>
    </location>
</feature>
<reference evidence="7 8" key="1">
    <citation type="submission" date="2019-02" db="EMBL/GenBank/DDBJ databases">
        <title>Dyella amyloliquefaciens sp. nov., isolated from forest soil.</title>
        <authorList>
            <person name="Gao Z.-H."/>
            <person name="Qiu L.-H."/>
        </authorList>
    </citation>
    <scope>NUCLEOTIDE SEQUENCE [LARGE SCALE GENOMIC DNA]</scope>
    <source>
        <strain evidence="7 8">KACC 12747</strain>
    </source>
</reference>
<dbReference type="InterPro" id="IPR007430">
    <property type="entry name" value="VirB8"/>
</dbReference>
<dbReference type="Proteomes" id="UP000291822">
    <property type="component" value="Unassembled WGS sequence"/>
</dbReference>
<dbReference type="EMBL" id="SJTG01000004">
    <property type="protein sequence ID" value="TCI07998.1"/>
    <property type="molecule type" value="Genomic_DNA"/>
</dbReference>
<comment type="caution">
    <text evidence="7">The sequence shown here is derived from an EMBL/GenBank/DDBJ whole genome shotgun (WGS) entry which is preliminary data.</text>
</comment>
<keyword evidence="2 5" id="KW-0812">Transmembrane</keyword>
<feature type="transmembrane region" description="Helical" evidence="5">
    <location>
        <begin position="45"/>
        <end position="66"/>
    </location>
</feature>
<sequence length="243" mass="26763">MILSKRNKVARRAVQEGKAGEAVNPYLDARRTWNAHVGSLAASRALWQFTAIAALLAVLVAVGGIIHIGSQSKFVPYVVEVDKLGNTVAARPASLSTVADPRVVRAQLAEFINSARLVTPDVALQRKAIFRAYSMIPSGSAAQGKMNTFYNGDPNLSPFKRAAKEVVSIEIASMIPQTNKTWQIEWIESVRSRKTGQLVVKPFRMRALLTVTQRSTEGSRNEEQLRANPLGIYVVDYSWSKQI</sequence>
<dbReference type="CDD" id="cd16425">
    <property type="entry name" value="TrbF"/>
    <property type="match status" value="1"/>
</dbReference>
<gene>
    <name evidence="7" type="ORF">EZM97_25365</name>
</gene>
<evidence type="ECO:0000313" key="7">
    <source>
        <dbReference type="EMBL" id="TCI07998.1"/>
    </source>
</evidence>
<organism evidence="7 8">
    <name type="scientific">Dyella soli</name>
    <dbReference type="NCBI Taxonomy" id="522319"/>
    <lineage>
        <taxon>Bacteria</taxon>
        <taxon>Pseudomonadati</taxon>
        <taxon>Pseudomonadota</taxon>
        <taxon>Gammaproteobacteria</taxon>
        <taxon>Lysobacterales</taxon>
        <taxon>Rhodanobacteraceae</taxon>
        <taxon>Dyella</taxon>
    </lineage>
</organism>